<dbReference type="OrthoDB" id="512204at2"/>
<dbReference type="Gene3D" id="3.40.630.30">
    <property type="match status" value="1"/>
</dbReference>
<dbReference type="HOGENOM" id="CLU_117539_0_0_3"/>
<dbReference type="SUPFAM" id="SSF55729">
    <property type="entry name" value="Acyl-CoA N-acyltransferases (Nat)"/>
    <property type="match status" value="1"/>
</dbReference>
<evidence type="ECO:0000256" key="2">
    <source>
        <dbReference type="ARBA" id="ARBA00023315"/>
    </source>
</evidence>
<evidence type="ECO:0000256" key="1">
    <source>
        <dbReference type="ARBA" id="ARBA00022679"/>
    </source>
</evidence>
<feature type="domain" description="N-acetyltransferase" evidence="3">
    <location>
        <begin position="28"/>
        <end position="159"/>
    </location>
</feature>
<keyword evidence="2" id="KW-0012">Acyltransferase</keyword>
<dbReference type="Proteomes" id="UP000001203">
    <property type="component" value="Chromosome circular"/>
</dbReference>
<evidence type="ECO:0000313" key="4">
    <source>
        <dbReference type="EMBL" id="ACB53040.1"/>
    </source>
</evidence>
<keyword evidence="1" id="KW-0808">Transferase</keyword>
<dbReference type="Pfam" id="PF00583">
    <property type="entry name" value="Acetyltransf_1"/>
    <property type="match status" value="1"/>
</dbReference>
<dbReference type="eggNOG" id="COG0456">
    <property type="taxonomic scope" value="Bacteria"/>
</dbReference>
<sequence>MMTSLSRYYYLKQGKTQDKAKLLKFMELTYEELFPEQSDFNHLSITIEQYLSSKTPLWWIEYQPENSTQPEKVACLWMGTGVDQVSGDRYGHIFLIYVKPNHRRQGLATALIKQGQQWVDGQGYHQIGLQVFERNQAAQKLYNKLGFFPQSYLMFKSWNINQ</sequence>
<dbReference type="InterPro" id="IPR000182">
    <property type="entry name" value="GNAT_dom"/>
</dbReference>
<accession>B1X1L0</accession>
<keyword evidence="5" id="KW-1185">Reference proteome</keyword>
<proteinExistence type="predicted"/>
<protein>
    <recommendedName>
        <fullName evidence="3">N-acetyltransferase domain-containing protein</fullName>
    </recommendedName>
</protein>
<dbReference type="RefSeq" id="WP_009545150.1">
    <property type="nucleotide sequence ID" value="NC_010546.1"/>
</dbReference>
<reference evidence="4 5" key="1">
    <citation type="journal article" date="2008" name="Proc. Natl. Acad. Sci. U.S.A.">
        <title>The genome of Cyanothece 51142, a unicellular diazotrophic cyanobacterium important in the marine nitrogen cycle.</title>
        <authorList>
            <person name="Welsh E.A."/>
            <person name="Liberton M."/>
            <person name="Stoeckel J."/>
            <person name="Loh T."/>
            <person name="Elvitigala T."/>
            <person name="Wang C."/>
            <person name="Wollam A."/>
            <person name="Fulton R.S."/>
            <person name="Clifton S.W."/>
            <person name="Jacobs J.M."/>
            <person name="Aurora R."/>
            <person name="Ghosh B.K."/>
            <person name="Sherman L.A."/>
            <person name="Smith R.D."/>
            <person name="Wilson R.K."/>
            <person name="Pakrasi H.B."/>
        </authorList>
    </citation>
    <scope>NUCLEOTIDE SEQUENCE [LARGE SCALE GENOMIC DNA]</scope>
    <source>
        <strain evidence="5">ATCC 51142 / BH68</strain>
    </source>
</reference>
<dbReference type="KEGG" id="cyt:cce_3692"/>
<dbReference type="CDD" id="cd04301">
    <property type="entry name" value="NAT_SF"/>
    <property type="match status" value="1"/>
</dbReference>
<dbReference type="InterPro" id="IPR050680">
    <property type="entry name" value="YpeA/RimI_acetyltransf"/>
</dbReference>
<dbReference type="PANTHER" id="PTHR43420:SF44">
    <property type="entry name" value="ACETYLTRANSFERASE YPEA"/>
    <property type="match status" value="1"/>
</dbReference>
<dbReference type="PANTHER" id="PTHR43420">
    <property type="entry name" value="ACETYLTRANSFERASE"/>
    <property type="match status" value="1"/>
</dbReference>
<dbReference type="STRING" id="43989.cce_3692"/>
<dbReference type="AlphaFoldDB" id="B1X1L0"/>
<dbReference type="EMBL" id="CP000806">
    <property type="protein sequence ID" value="ACB53040.1"/>
    <property type="molecule type" value="Genomic_DNA"/>
</dbReference>
<gene>
    <name evidence="4" type="ordered locus">cce_3692</name>
</gene>
<name>B1X1L0_CROS5</name>
<dbReference type="PROSITE" id="PS51186">
    <property type="entry name" value="GNAT"/>
    <property type="match status" value="1"/>
</dbReference>
<evidence type="ECO:0000313" key="5">
    <source>
        <dbReference type="Proteomes" id="UP000001203"/>
    </source>
</evidence>
<dbReference type="GO" id="GO:0016747">
    <property type="term" value="F:acyltransferase activity, transferring groups other than amino-acyl groups"/>
    <property type="evidence" value="ECO:0007669"/>
    <property type="project" value="InterPro"/>
</dbReference>
<evidence type="ECO:0000259" key="3">
    <source>
        <dbReference type="PROSITE" id="PS51186"/>
    </source>
</evidence>
<dbReference type="InterPro" id="IPR016181">
    <property type="entry name" value="Acyl_CoA_acyltransferase"/>
</dbReference>
<organism evidence="4 5">
    <name type="scientific">Crocosphaera subtropica (strain ATCC 51142 / BH68)</name>
    <name type="common">Cyanothece sp. (strain ATCC 51142)</name>
    <dbReference type="NCBI Taxonomy" id="43989"/>
    <lineage>
        <taxon>Bacteria</taxon>
        <taxon>Bacillati</taxon>
        <taxon>Cyanobacteriota</taxon>
        <taxon>Cyanophyceae</taxon>
        <taxon>Oscillatoriophycideae</taxon>
        <taxon>Chroococcales</taxon>
        <taxon>Aphanothecaceae</taxon>
        <taxon>Crocosphaera</taxon>
        <taxon>Crocosphaera subtropica</taxon>
    </lineage>
</organism>